<evidence type="ECO:0000313" key="1">
    <source>
        <dbReference type="EMBL" id="STX29332.1"/>
    </source>
</evidence>
<dbReference type="Proteomes" id="UP000254968">
    <property type="component" value="Unassembled WGS sequence"/>
</dbReference>
<dbReference type="OrthoDB" id="5633097at2"/>
<protein>
    <submittedName>
        <fullName evidence="1">Uncharacterized protein</fullName>
    </submittedName>
</protein>
<keyword evidence="2" id="KW-1185">Reference proteome</keyword>
<sequence>MTYEDGQLLRKDYLLYQAWSVSRNYHFGSTVKPNKLCALAWQLVYINLLPPTYPQKEKLITPYQEGLTSKQIKKATAEAQRLMADYKLKPALSEEELSRAYVLRDITNDWLHLPVPSVPLNIASKFKHWITWVADNVDLETAESLDKYAYNLFLAHQFPIVYGQIIVKGPESPEMVQTNKMDVKISSHGFFVGRPTGHRATFTLAGYKPVVIKLTKNIQPIRAVVLEPLPHHKQTGLIGRVLPWHGLTQGNILLMPEDALIANQNKPWLQPTIPLTITEAGEFYTTGLAAGRYQLFINTAGISTKIKVAVKDNEVRSLSLIRLNR</sequence>
<name>A0A378I324_9GAMM</name>
<reference evidence="1 2" key="1">
    <citation type="submission" date="2018-06" db="EMBL/GenBank/DDBJ databases">
        <authorList>
            <consortium name="Pathogen Informatics"/>
            <person name="Doyle S."/>
        </authorList>
    </citation>
    <scope>NUCLEOTIDE SEQUENCE [LARGE SCALE GENOMIC DNA]</scope>
    <source>
        <strain evidence="1 2">NCTC13315</strain>
    </source>
</reference>
<organism evidence="1 2">
    <name type="scientific">Legionella beliardensis</name>
    <dbReference type="NCBI Taxonomy" id="91822"/>
    <lineage>
        <taxon>Bacteria</taxon>
        <taxon>Pseudomonadati</taxon>
        <taxon>Pseudomonadota</taxon>
        <taxon>Gammaproteobacteria</taxon>
        <taxon>Legionellales</taxon>
        <taxon>Legionellaceae</taxon>
        <taxon>Legionella</taxon>
    </lineage>
</organism>
<evidence type="ECO:0000313" key="2">
    <source>
        <dbReference type="Proteomes" id="UP000254968"/>
    </source>
</evidence>
<dbReference type="AlphaFoldDB" id="A0A378I324"/>
<accession>A0A378I324</accession>
<dbReference type="EMBL" id="UGNV01000001">
    <property type="protein sequence ID" value="STX29332.1"/>
    <property type="molecule type" value="Genomic_DNA"/>
</dbReference>
<proteinExistence type="predicted"/>
<gene>
    <name evidence="1" type="ORF">NCTC13315_01871</name>
</gene>